<dbReference type="EnsemblMetazoa" id="ASIC006343-RA">
    <property type="protein sequence ID" value="ASIC006343-PA"/>
    <property type="gene ID" value="ASIC006343"/>
</dbReference>
<evidence type="ECO:0000313" key="1">
    <source>
        <dbReference type="EMBL" id="KFB38854.1"/>
    </source>
</evidence>
<dbReference type="EMBL" id="ATLV01014522">
    <property type="status" value="NOT_ANNOTATED_CDS"/>
    <property type="molecule type" value="Genomic_DNA"/>
</dbReference>
<dbReference type="OMA" id="REYRNCA"/>
<dbReference type="EMBL" id="KE524974">
    <property type="protein sequence ID" value="KFB38854.1"/>
    <property type="molecule type" value="Genomic_DNA"/>
</dbReference>
<sequence>MSSRRILVQEPEGVMKSTLAILLVTVGAFVVAQQNAPYQKPVSSKPSGGTQPTLEQRTVAQQNQALNVSFAQAFTEDTPEEFQLMVMELYVRCQAELDNCADLLWETHLLREYRKCALTQRRFCTQEIQELQSMLEALVAAGSEQVVLTPEEEEVLRALY</sequence>
<proteinExistence type="predicted"/>
<dbReference type="VEuPathDB" id="VectorBase:ASIS021367"/>
<dbReference type="AlphaFoldDB" id="A0A084VLL0"/>
<reference evidence="1 3" key="1">
    <citation type="journal article" date="2014" name="BMC Genomics">
        <title>Genome sequence of Anopheles sinensis provides insight into genetics basis of mosquito competence for malaria parasites.</title>
        <authorList>
            <person name="Zhou D."/>
            <person name="Zhang D."/>
            <person name="Ding G."/>
            <person name="Shi L."/>
            <person name="Hou Q."/>
            <person name="Ye Y."/>
            <person name="Xu Y."/>
            <person name="Zhou H."/>
            <person name="Xiong C."/>
            <person name="Li S."/>
            <person name="Yu J."/>
            <person name="Hong S."/>
            <person name="Yu X."/>
            <person name="Zou P."/>
            <person name="Chen C."/>
            <person name="Chang X."/>
            <person name="Wang W."/>
            <person name="Lv Y."/>
            <person name="Sun Y."/>
            <person name="Ma L."/>
            <person name="Shen B."/>
            <person name="Zhu C."/>
        </authorList>
    </citation>
    <scope>NUCLEOTIDE SEQUENCE [LARGE SCALE GENOMIC DNA]</scope>
</reference>
<dbReference type="Proteomes" id="UP000030765">
    <property type="component" value="Unassembled WGS sequence"/>
</dbReference>
<gene>
    <name evidence="1" type="ORF">ZHAS_00006343</name>
</gene>
<dbReference type="OrthoDB" id="7758746at2759"/>
<accession>A0A084VLL0</accession>
<dbReference type="VEuPathDB" id="VectorBase:ASIC006343"/>
<organism evidence="1">
    <name type="scientific">Anopheles sinensis</name>
    <name type="common">Mosquito</name>
    <dbReference type="NCBI Taxonomy" id="74873"/>
    <lineage>
        <taxon>Eukaryota</taxon>
        <taxon>Metazoa</taxon>
        <taxon>Ecdysozoa</taxon>
        <taxon>Arthropoda</taxon>
        <taxon>Hexapoda</taxon>
        <taxon>Insecta</taxon>
        <taxon>Pterygota</taxon>
        <taxon>Neoptera</taxon>
        <taxon>Endopterygota</taxon>
        <taxon>Diptera</taxon>
        <taxon>Nematocera</taxon>
        <taxon>Culicoidea</taxon>
        <taxon>Culicidae</taxon>
        <taxon>Anophelinae</taxon>
        <taxon>Anopheles</taxon>
    </lineage>
</organism>
<keyword evidence="3" id="KW-1185">Reference proteome</keyword>
<protein>
    <submittedName>
        <fullName evidence="1">AGAP000603-PA-like protein</fullName>
    </submittedName>
</protein>
<reference evidence="2" key="2">
    <citation type="submission" date="2020-05" db="UniProtKB">
        <authorList>
            <consortium name="EnsemblMetazoa"/>
        </authorList>
    </citation>
    <scope>IDENTIFICATION</scope>
</reference>
<evidence type="ECO:0000313" key="3">
    <source>
        <dbReference type="Proteomes" id="UP000030765"/>
    </source>
</evidence>
<name>A0A084VLL0_ANOSI</name>
<evidence type="ECO:0000313" key="2">
    <source>
        <dbReference type="EnsemblMetazoa" id="ASIC006343-PA"/>
    </source>
</evidence>